<gene>
    <name evidence="1" type="ORF">H8B15_12005</name>
</gene>
<dbReference type="RefSeq" id="WP_187319932.1">
    <property type="nucleotide sequence ID" value="NZ_JACSCY010000008.1"/>
</dbReference>
<evidence type="ECO:0000313" key="1">
    <source>
        <dbReference type="EMBL" id="MBC6611653.1"/>
    </source>
</evidence>
<name>A0ABR7MM68_9BACT</name>
<dbReference type="PANTHER" id="PTHR12526">
    <property type="entry name" value="GLYCOSYLTRANSFERASE"/>
    <property type="match status" value="1"/>
</dbReference>
<dbReference type="SUPFAM" id="SSF53756">
    <property type="entry name" value="UDP-Glycosyltransferase/glycogen phosphorylase"/>
    <property type="match status" value="1"/>
</dbReference>
<comment type="caution">
    <text evidence="1">The sequence shown here is derived from an EMBL/GenBank/DDBJ whole genome shotgun (WGS) entry which is preliminary data.</text>
</comment>
<dbReference type="EMBL" id="JACSCY010000008">
    <property type="protein sequence ID" value="MBC6611653.1"/>
    <property type="molecule type" value="Genomic_DNA"/>
</dbReference>
<sequence length="378" mass="42590">MRIAFILTMGDAPWGGSEVLWSKTAALALQQGHAVFISTYRWPEIPSQLAALQQDGAILFRRPGYRADIISRITNRLRLVGKLRSEEVRAIESFAPDLLVINQGGAHDIIYREDLLPLLLSKQYRYCLLCHLYQDPIKLREAERNIITRVYANAQQVFAISRNQADVLQRQIATKLPHLSIVQNPINLPTQWPIAFPSSNVPQWAVVASLDSDRKGQDVLFEVLARPQWQERLWHLNLYGTGPDLAYLTKLATYYAIANRVTFKGHVADSGQIWAENHVLIIPSRLESGPMVLAEAMLSGRPVVATNVGMVKEWIQEGQNGFIAEASLPDSLDAALERCWTRQTDWEKIGQAAYAYAKPRVDFNASETMMNKFLALGK</sequence>
<dbReference type="Pfam" id="PF13692">
    <property type="entry name" value="Glyco_trans_1_4"/>
    <property type="match status" value="1"/>
</dbReference>
<keyword evidence="2" id="KW-1185">Reference proteome</keyword>
<reference evidence="1 2" key="1">
    <citation type="submission" date="2020-08" db="EMBL/GenBank/DDBJ databases">
        <title>Hymenobacter sp.</title>
        <authorList>
            <person name="Kim M.K."/>
        </authorList>
    </citation>
    <scope>NUCLEOTIDE SEQUENCE [LARGE SCALE GENOMIC DNA]</scope>
    <source>
        <strain evidence="1 2">BT507</strain>
    </source>
</reference>
<evidence type="ECO:0000313" key="2">
    <source>
        <dbReference type="Proteomes" id="UP000622017"/>
    </source>
</evidence>
<protein>
    <submittedName>
        <fullName evidence="1">Glycosyltransferase family 4 protein</fullName>
    </submittedName>
</protein>
<dbReference type="Gene3D" id="3.40.50.2000">
    <property type="entry name" value="Glycogen Phosphorylase B"/>
    <property type="match status" value="2"/>
</dbReference>
<proteinExistence type="predicted"/>
<dbReference type="Proteomes" id="UP000622017">
    <property type="component" value="Unassembled WGS sequence"/>
</dbReference>
<organism evidence="1 2">
    <name type="scientific">Hymenobacter citatus</name>
    <dbReference type="NCBI Taxonomy" id="2763506"/>
    <lineage>
        <taxon>Bacteria</taxon>
        <taxon>Pseudomonadati</taxon>
        <taxon>Bacteroidota</taxon>
        <taxon>Cytophagia</taxon>
        <taxon>Cytophagales</taxon>
        <taxon>Hymenobacteraceae</taxon>
        <taxon>Hymenobacter</taxon>
    </lineage>
</organism>
<accession>A0ABR7MM68</accession>
<dbReference type="CDD" id="cd03801">
    <property type="entry name" value="GT4_PimA-like"/>
    <property type="match status" value="1"/>
</dbReference>